<protein>
    <submittedName>
        <fullName evidence="1">Uncharacterized protein</fullName>
    </submittedName>
</protein>
<dbReference type="GO" id="GO:0003676">
    <property type="term" value="F:nucleic acid binding"/>
    <property type="evidence" value="ECO:0007669"/>
    <property type="project" value="InterPro"/>
</dbReference>
<dbReference type="InterPro" id="IPR011856">
    <property type="entry name" value="tRNA_endonuc-like_dom_sf"/>
</dbReference>
<dbReference type="PANTHER" id="PTHR34039:SF1">
    <property type="entry name" value="UPF0102 PROTEIN YRAN"/>
    <property type="match status" value="1"/>
</dbReference>
<dbReference type="EMBL" id="VSSQ01000092">
    <property type="protein sequence ID" value="MPL75913.1"/>
    <property type="molecule type" value="Genomic_DNA"/>
</dbReference>
<dbReference type="AlphaFoldDB" id="A0A644UAL3"/>
<dbReference type="InterPro" id="IPR003509">
    <property type="entry name" value="UPF0102_YraN-like"/>
</dbReference>
<evidence type="ECO:0000313" key="1">
    <source>
        <dbReference type="EMBL" id="MPL75913.1"/>
    </source>
</evidence>
<organism evidence="1">
    <name type="scientific">bioreactor metagenome</name>
    <dbReference type="NCBI Taxonomy" id="1076179"/>
    <lineage>
        <taxon>unclassified sequences</taxon>
        <taxon>metagenomes</taxon>
        <taxon>ecological metagenomes</taxon>
    </lineage>
</organism>
<dbReference type="HAMAP" id="MF_00048">
    <property type="entry name" value="UPF0102"/>
    <property type="match status" value="1"/>
</dbReference>
<proteinExistence type="inferred from homology"/>
<accession>A0A644UAL3</accession>
<dbReference type="PANTHER" id="PTHR34039">
    <property type="entry name" value="UPF0102 PROTEIN YRAN"/>
    <property type="match status" value="1"/>
</dbReference>
<dbReference type="Gene3D" id="3.40.1350.10">
    <property type="match status" value="1"/>
</dbReference>
<gene>
    <name evidence="1" type="ORF">SDC9_21752</name>
</gene>
<comment type="caution">
    <text evidence="1">The sequence shown here is derived from an EMBL/GenBank/DDBJ whole genome shotgun (WGS) entry which is preliminary data.</text>
</comment>
<dbReference type="Pfam" id="PF02021">
    <property type="entry name" value="UPF0102"/>
    <property type="match status" value="1"/>
</dbReference>
<reference evidence="1" key="1">
    <citation type="submission" date="2019-08" db="EMBL/GenBank/DDBJ databases">
        <authorList>
            <person name="Kucharzyk K."/>
            <person name="Murdoch R.W."/>
            <person name="Higgins S."/>
            <person name="Loffler F."/>
        </authorList>
    </citation>
    <scope>NUCLEOTIDE SEQUENCE</scope>
</reference>
<name>A0A644UAL3_9ZZZZ</name>
<dbReference type="InterPro" id="IPR011335">
    <property type="entry name" value="Restrct_endonuc-II-like"/>
</dbReference>
<dbReference type="SUPFAM" id="SSF52980">
    <property type="entry name" value="Restriction endonuclease-like"/>
    <property type="match status" value="1"/>
</dbReference>
<sequence>MAEHNEIGKLGEELAVKYLKNKDFSIIERNFHVKGGEIDIIASKNFNERQKYLHVKLQNLAFIEVKTKKIASFEKINDFAYSPENNLTKTKRQRILKAIKHYLSFRKISEGEIDIKVMAIIVFLNVNTKQAKIRFYEEFIL</sequence>